<organism evidence="2 3">
    <name type="scientific">Stylosanthes scabra</name>
    <dbReference type="NCBI Taxonomy" id="79078"/>
    <lineage>
        <taxon>Eukaryota</taxon>
        <taxon>Viridiplantae</taxon>
        <taxon>Streptophyta</taxon>
        <taxon>Embryophyta</taxon>
        <taxon>Tracheophyta</taxon>
        <taxon>Spermatophyta</taxon>
        <taxon>Magnoliopsida</taxon>
        <taxon>eudicotyledons</taxon>
        <taxon>Gunneridae</taxon>
        <taxon>Pentapetalae</taxon>
        <taxon>rosids</taxon>
        <taxon>fabids</taxon>
        <taxon>Fabales</taxon>
        <taxon>Fabaceae</taxon>
        <taxon>Papilionoideae</taxon>
        <taxon>50 kb inversion clade</taxon>
        <taxon>dalbergioids sensu lato</taxon>
        <taxon>Dalbergieae</taxon>
        <taxon>Pterocarpus clade</taxon>
        <taxon>Stylosanthes</taxon>
    </lineage>
</organism>
<gene>
    <name evidence="2" type="ORF">PIB30_081352</name>
</gene>
<evidence type="ECO:0000313" key="2">
    <source>
        <dbReference type="EMBL" id="MED6200031.1"/>
    </source>
</evidence>
<name>A0ABU6XR78_9FABA</name>
<feature type="compositionally biased region" description="Low complexity" evidence="1">
    <location>
        <begin position="7"/>
        <end position="19"/>
    </location>
</feature>
<dbReference type="Proteomes" id="UP001341840">
    <property type="component" value="Unassembled WGS sequence"/>
</dbReference>
<feature type="non-terminal residue" evidence="2">
    <location>
        <position position="1"/>
    </location>
</feature>
<protein>
    <submittedName>
        <fullName evidence="2">Uncharacterized protein</fullName>
    </submittedName>
</protein>
<accession>A0ABU6XR78</accession>
<sequence length="115" mass="12396">RLPPHSPNSKPNHSPLLSLTSNDTLPENCRRLPLHSRTRFVASYSPTFRRFHLREVEGALLFHRPPVVALAALPSSSPLGSFIFSGAAPSQPPAVAGIVGNASGTYIALSRFELT</sequence>
<dbReference type="EMBL" id="JASCZI010212662">
    <property type="protein sequence ID" value="MED6200031.1"/>
    <property type="molecule type" value="Genomic_DNA"/>
</dbReference>
<comment type="caution">
    <text evidence="2">The sequence shown here is derived from an EMBL/GenBank/DDBJ whole genome shotgun (WGS) entry which is preliminary data.</text>
</comment>
<keyword evidence="3" id="KW-1185">Reference proteome</keyword>
<reference evidence="2 3" key="1">
    <citation type="journal article" date="2023" name="Plants (Basel)">
        <title>Bridging the Gap: Combining Genomics and Transcriptomics Approaches to Understand Stylosanthes scabra, an Orphan Legume from the Brazilian Caatinga.</title>
        <authorList>
            <person name="Ferreira-Neto J.R.C."/>
            <person name="da Silva M.D."/>
            <person name="Binneck E."/>
            <person name="de Melo N.F."/>
            <person name="da Silva R.H."/>
            <person name="de Melo A.L.T.M."/>
            <person name="Pandolfi V."/>
            <person name="Bustamante F.O."/>
            <person name="Brasileiro-Vidal A.C."/>
            <person name="Benko-Iseppon A.M."/>
        </authorList>
    </citation>
    <scope>NUCLEOTIDE SEQUENCE [LARGE SCALE GENOMIC DNA]</scope>
    <source>
        <tissue evidence="2">Leaves</tissue>
    </source>
</reference>
<evidence type="ECO:0000313" key="3">
    <source>
        <dbReference type="Proteomes" id="UP001341840"/>
    </source>
</evidence>
<proteinExistence type="predicted"/>
<evidence type="ECO:0000256" key="1">
    <source>
        <dbReference type="SAM" id="MobiDB-lite"/>
    </source>
</evidence>
<feature type="region of interest" description="Disordered" evidence="1">
    <location>
        <begin position="1"/>
        <end position="22"/>
    </location>
</feature>